<evidence type="ECO:0000256" key="1">
    <source>
        <dbReference type="ARBA" id="ARBA00004370"/>
    </source>
</evidence>
<keyword evidence="5 6" id="KW-0472">Membrane</keyword>
<proteinExistence type="inferred from homology"/>
<dbReference type="PANTHER" id="PTHR21659">
    <property type="entry name" value="HYDROPHOBIC PROTEIN RCI2 LOW TEMPERATURE AND SALT RESPONSIVE PROTEIN LTI6 -RELATED"/>
    <property type="match status" value="1"/>
</dbReference>
<comment type="subcellular location">
    <subcellularLocation>
        <location evidence="1">Membrane</location>
    </subcellularLocation>
</comment>
<keyword evidence="4 6" id="KW-1133">Transmembrane helix</keyword>
<comment type="similarity">
    <text evidence="2">Belongs to the UPF0057 (PMP3) family.</text>
</comment>
<dbReference type="EMBL" id="PVWO01000104">
    <property type="protein sequence ID" value="PSB56875.1"/>
    <property type="molecule type" value="Genomic_DNA"/>
</dbReference>
<accession>A0A2T1GGT6</accession>
<evidence type="ECO:0000256" key="3">
    <source>
        <dbReference type="ARBA" id="ARBA00022692"/>
    </source>
</evidence>
<evidence type="ECO:0000256" key="4">
    <source>
        <dbReference type="ARBA" id="ARBA00022989"/>
    </source>
</evidence>
<keyword evidence="9" id="KW-1185">Reference proteome</keyword>
<evidence type="ECO:0000313" key="9">
    <source>
        <dbReference type="Proteomes" id="UP000238937"/>
    </source>
</evidence>
<evidence type="ECO:0000256" key="5">
    <source>
        <dbReference type="ARBA" id="ARBA00023136"/>
    </source>
</evidence>
<evidence type="ECO:0000313" key="8">
    <source>
        <dbReference type="EMBL" id="PSB56875.1"/>
    </source>
</evidence>
<reference evidence="8 9" key="1">
    <citation type="submission" date="2018-03" db="EMBL/GenBank/DDBJ databases">
        <title>The ancient ancestry and fast evolution of plastids.</title>
        <authorList>
            <person name="Moore K.R."/>
            <person name="Magnabosco C."/>
            <person name="Momper L."/>
            <person name="Gold D.A."/>
            <person name="Bosak T."/>
            <person name="Fournier G.P."/>
        </authorList>
    </citation>
    <scope>NUCLEOTIDE SEQUENCE [LARGE SCALE GENOMIC DNA]</scope>
    <source>
        <strain evidence="8 9">CCALA 037</strain>
    </source>
</reference>
<feature type="transmembrane region" description="Helical" evidence="6">
    <location>
        <begin position="6"/>
        <end position="24"/>
    </location>
</feature>
<evidence type="ECO:0000256" key="2">
    <source>
        <dbReference type="ARBA" id="ARBA00009530"/>
    </source>
</evidence>
<name>A0A2T1GGT6_9CYAN</name>
<dbReference type="Proteomes" id="UP000238937">
    <property type="component" value="Unassembled WGS sequence"/>
</dbReference>
<dbReference type="Pfam" id="PF01679">
    <property type="entry name" value="Pmp3"/>
    <property type="match status" value="1"/>
</dbReference>
<evidence type="ECO:0000256" key="6">
    <source>
        <dbReference type="SAM" id="Phobius"/>
    </source>
</evidence>
<keyword evidence="3 6" id="KW-0812">Transmembrane</keyword>
<reference evidence="8" key="2">
    <citation type="submission" date="2018-03" db="EMBL/GenBank/DDBJ databases">
        <authorList>
            <person name="Keele B.F."/>
        </authorList>
    </citation>
    <scope>NUCLEOTIDE SEQUENCE [LARGE SCALE GENOMIC DNA]</scope>
    <source>
        <strain evidence="8">CCALA 037</strain>
    </source>
</reference>
<organism evidence="8 9">
    <name type="scientific">Chamaesiphon polymorphus CCALA 037</name>
    <dbReference type="NCBI Taxonomy" id="2107692"/>
    <lineage>
        <taxon>Bacteria</taxon>
        <taxon>Bacillati</taxon>
        <taxon>Cyanobacteriota</taxon>
        <taxon>Cyanophyceae</taxon>
        <taxon>Gomontiellales</taxon>
        <taxon>Chamaesiphonaceae</taxon>
        <taxon>Chamaesiphon</taxon>
    </lineage>
</organism>
<gene>
    <name evidence="7" type="ORF">C7B77_10355</name>
    <name evidence="8" type="ORF">C7B77_10380</name>
</gene>
<dbReference type="OrthoDB" id="9810121at2"/>
<dbReference type="GO" id="GO:0016020">
    <property type="term" value="C:membrane"/>
    <property type="evidence" value="ECO:0007669"/>
    <property type="project" value="UniProtKB-SubCell"/>
</dbReference>
<dbReference type="PROSITE" id="PS01309">
    <property type="entry name" value="UPF0057"/>
    <property type="match status" value="1"/>
</dbReference>
<dbReference type="InterPro" id="IPR000612">
    <property type="entry name" value="PMP3"/>
</dbReference>
<feature type="transmembrane region" description="Helical" evidence="6">
    <location>
        <begin position="31"/>
        <end position="50"/>
    </location>
</feature>
<dbReference type="RefSeq" id="WP_106303788.1">
    <property type="nucleotide sequence ID" value="NZ_PVWO01000104.1"/>
</dbReference>
<evidence type="ECO:0000313" key="7">
    <source>
        <dbReference type="EMBL" id="PSB56871.1"/>
    </source>
</evidence>
<dbReference type="PANTHER" id="PTHR21659:SF42">
    <property type="entry name" value="UPF0057 MEMBRANE PROTEIN ZK632.10-RELATED"/>
    <property type="match status" value="1"/>
</dbReference>
<dbReference type="EMBL" id="PVWO01000104">
    <property type="protein sequence ID" value="PSB56871.1"/>
    <property type="molecule type" value="Genomic_DNA"/>
</dbReference>
<comment type="caution">
    <text evidence="8">The sequence shown here is derived from an EMBL/GenBank/DDBJ whole genome shotgun (WGS) entry which is preliminary data.</text>
</comment>
<protein>
    <submittedName>
        <fullName evidence="8">YqaE/Pmp3 family membrane protein</fullName>
    </submittedName>
</protein>
<dbReference type="AlphaFoldDB" id="A0A2T1GGT6"/>
<sequence>MNLLNLVLAILVPPVGVFLTYGIGTTLFINIALTLLGWIPGSIHAVWALYKRSELNDSAYK</sequence>